<name>A0ABP8FRS0_9BACT</name>
<feature type="signal peptide" evidence="1">
    <location>
        <begin position="1"/>
        <end position="21"/>
    </location>
</feature>
<dbReference type="SUPFAM" id="SSF101908">
    <property type="entry name" value="Putative isomerase YbhE"/>
    <property type="match status" value="1"/>
</dbReference>
<evidence type="ECO:0008006" key="4">
    <source>
        <dbReference type="Google" id="ProtNLM"/>
    </source>
</evidence>
<protein>
    <recommendedName>
        <fullName evidence="4">Lactonase, 7-bladed beta-propeller</fullName>
    </recommendedName>
</protein>
<keyword evidence="1" id="KW-0732">Signal</keyword>
<dbReference type="EMBL" id="BAABGX010000002">
    <property type="protein sequence ID" value="GAA4309378.1"/>
    <property type="molecule type" value="Genomic_DNA"/>
</dbReference>
<feature type="chain" id="PRO_5045635338" description="Lactonase, 7-bladed beta-propeller" evidence="1">
    <location>
        <begin position="22"/>
        <end position="523"/>
    </location>
</feature>
<evidence type="ECO:0000256" key="1">
    <source>
        <dbReference type="SAM" id="SignalP"/>
    </source>
</evidence>
<keyword evidence="3" id="KW-1185">Reference proteome</keyword>
<comment type="caution">
    <text evidence="2">The sequence shown here is derived from an EMBL/GenBank/DDBJ whole genome shotgun (WGS) entry which is preliminary data.</text>
</comment>
<accession>A0ABP8FRS0</accession>
<reference evidence="3" key="1">
    <citation type="journal article" date="2019" name="Int. J. Syst. Evol. Microbiol.">
        <title>The Global Catalogue of Microorganisms (GCM) 10K type strain sequencing project: providing services to taxonomists for standard genome sequencing and annotation.</title>
        <authorList>
            <consortium name="The Broad Institute Genomics Platform"/>
            <consortium name="The Broad Institute Genome Sequencing Center for Infectious Disease"/>
            <person name="Wu L."/>
            <person name="Ma J."/>
        </authorList>
    </citation>
    <scope>NUCLEOTIDE SEQUENCE [LARGE SCALE GENOMIC DNA]</scope>
    <source>
        <strain evidence="3">JCM 17917</strain>
    </source>
</reference>
<gene>
    <name evidence="2" type="ORF">GCM10023183_26540</name>
</gene>
<dbReference type="RefSeq" id="WP_345166980.1">
    <property type="nucleotide sequence ID" value="NZ_BAABGX010000002.1"/>
</dbReference>
<sequence length="523" mass="58195">MKKIYALLLLGFLSKSVNTHAQKIELTVKSDYKNKVIPVTGKRASEKVNDNLFLMFKEIDKKKSAIVGYDAATLTQKMTIPLEYGQYSRPLFKFNPESNQIFVLESYARSNIYTKKGHDFKASVYDLQGKLVKTKDVTLDIPLLSPLVMPKAFKAPVSAVVPSVLSTYEVNFSENGKYLYVLEKAPKKGKGALLFVYDINLEELVKKEVKTGANEDIEASAITNNGEMVLVIADKKDKAAFLKLDATGKELSRVPAKHQVGPKESFGSYNIKIAGERVLVTTEKNFNTSELMAIHVFDLDFTNKASKLYKTKEFDKGYVAQLYNKVNDKDVLHGGQMLSKKFDRPKLIKSMKVQQILVEGSSIYLVSEAINNTSTTRTTSMPVGTTGQTTTSSKTIPLIFAEDILVTKFEGGENTWNSVIGRNFMVKDLRAADMTQSMVSQSNTNIHILTTESSRDKNNISAYARTVNKATGEISSPKRINENKFVTFSNFACWLSPDQVVLLRTNKAFAGNGGYSLEKVSLN</sequence>
<proteinExistence type="predicted"/>
<organism evidence="2 3">
    <name type="scientific">Nibribacter koreensis</name>
    <dbReference type="NCBI Taxonomy" id="1084519"/>
    <lineage>
        <taxon>Bacteria</taxon>
        <taxon>Pseudomonadati</taxon>
        <taxon>Bacteroidota</taxon>
        <taxon>Cytophagia</taxon>
        <taxon>Cytophagales</taxon>
        <taxon>Hymenobacteraceae</taxon>
        <taxon>Nibribacter</taxon>
    </lineage>
</organism>
<evidence type="ECO:0000313" key="3">
    <source>
        <dbReference type="Proteomes" id="UP001501844"/>
    </source>
</evidence>
<evidence type="ECO:0000313" key="2">
    <source>
        <dbReference type="EMBL" id="GAA4309378.1"/>
    </source>
</evidence>
<dbReference type="Proteomes" id="UP001501844">
    <property type="component" value="Unassembled WGS sequence"/>
</dbReference>